<evidence type="ECO:0000259" key="2">
    <source>
        <dbReference type="Pfam" id="PF10172"/>
    </source>
</evidence>
<evidence type="ECO:0000313" key="3">
    <source>
        <dbReference type="Proteomes" id="UP000046393"/>
    </source>
</evidence>
<sequence length="101" mass="11327">MRTCEFMKNLPSSNARNFSALSKESQRMGGRPTVVYNVNVSPGEKRIVTEKQPLLLRYLNKTWTEDTNTSSTRQGRKRTSGASNAENDPSTSGCLKARKEE</sequence>
<reference evidence="4" key="1">
    <citation type="submission" date="2017-02" db="UniProtKB">
        <authorList>
            <consortium name="WormBaseParasite"/>
        </authorList>
    </citation>
    <scope>IDENTIFICATION</scope>
</reference>
<accession>A0A0N5AYM1</accession>
<proteinExistence type="predicted"/>
<feature type="compositionally biased region" description="Polar residues" evidence="1">
    <location>
        <begin position="61"/>
        <end position="73"/>
    </location>
</feature>
<feature type="compositionally biased region" description="Polar residues" evidence="1">
    <location>
        <begin position="80"/>
        <end position="93"/>
    </location>
</feature>
<protein>
    <submittedName>
        <fullName evidence="4">DDA1 domain-containing protein</fullName>
    </submittedName>
</protein>
<dbReference type="Proteomes" id="UP000046393">
    <property type="component" value="Unplaced"/>
</dbReference>
<organism evidence="3 4">
    <name type="scientific">Syphacia muris</name>
    <dbReference type="NCBI Taxonomy" id="451379"/>
    <lineage>
        <taxon>Eukaryota</taxon>
        <taxon>Metazoa</taxon>
        <taxon>Ecdysozoa</taxon>
        <taxon>Nematoda</taxon>
        <taxon>Chromadorea</taxon>
        <taxon>Rhabditida</taxon>
        <taxon>Spirurina</taxon>
        <taxon>Oxyuridomorpha</taxon>
        <taxon>Oxyuroidea</taxon>
        <taxon>Oxyuridae</taxon>
        <taxon>Syphacia</taxon>
    </lineage>
</organism>
<evidence type="ECO:0000313" key="4">
    <source>
        <dbReference type="WBParaSite" id="SMUV_0001006601-mRNA-1"/>
    </source>
</evidence>
<feature type="region of interest" description="Disordered" evidence="1">
    <location>
        <begin position="61"/>
        <end position="101"/>
    </location>
</feature>
<dbReference type="Pfam" id="PF10172">
    <property type="entry name" value="DDA1"/>
    <property type="match status" value="1"/>
</dbReference>
<dbReference type="WBParaSite" id="SMUV_0001006601-mRNA-1">
    <property type="protein sequence ID" value="SMUV_0001006601-mRNA-1"/>
    <property type="gene ID" value="SMUV_0001006601"/>
</dbReference>
<evidence type="ECO:0000256" key="1">
    <source>
        <dbReference type="SAM" id="MobiDB-lite"/>
    </source>
</evidence>
<dbReference type="AlphaFoldDB" id="A0A0N5AYM1"/>
<keyword evidence="3" id="KW-1185">Reference proteome</keyword>
<dbReference type="InterPro" id="IPR018276">
    <property type="entry name" value="DDA1_dom"/>
</dbReference>
<feature type="domain" description="DET1- and DDB1-associated protein 1" evidence="2">
    <location>
        <begin position="5"/>
        <end position="64"/>
    </location>
</feature>
<name>A0A0N5AYM1_9BILA</name>